<dbReference type="InterPro" id="IPR029044">
    <property type="entry name" value="Nucleotide-diphossugar_trans"/>
</dbReference>
<accession>A0ABX2GW41</accession>
<keyword evidence="3" id="KW-1185">Reference proteome</keyword>
<reference evidence="2 3" key="1">
    <citation type="journal article" date="2020" name="Cell Host Microbe">
        <title>Functional and Genomic Variation between Human-Derived Isolates of Lachnospiraceae Reveals Inter- and Intra-Species Diversity.</title>
        <authorList>
            <person name="Sorbara M.T."/>
            <person name="Littmann E.R."/>
            <person name="Fontana E."/>
            <person name="Moody T.U."/>
            <person name="Kohout C.E."/>
            <person name="Gjonbalaj M."/>
            <person name="Eaton V."/>
            <person name="Seok R."/>
            <person name="Leiner I.M."/>
            <person name="Pamer E.G."/>
        </authorList>
    </citation>
    <scope>NUCLEOTIDE SEQUENCE [LARGE SCALE GENOMIC DNA]</scope>
    <source>
        <strain evidence="2 3">MSK.14.16</strain>
    </source>
</reference>
<dbReference type="EMBL" id="JAAWUZ010000015">
    <property type="protein sequence ID" value="NSG29818.1"/>
    <property type="molecule type" value="Genomic_DNA"/>
</dbReference>
<dbReference type="Proteomes" id="UP000821846">
    <property type="component" value="Unassembled WGS sequence"/>
</dbReference>
<dbReference type="PANTHER" id="PTHR22916">
    <property type="entry name" value="GLYCOSYLTRANSFERASE"/>
    <property type="match status" value="1"/>
</dbReference>
<evidence type="ECO:0000313" key="3">
    <source>
        <dbReference type="Proteomes" id="UP000821846"/>
    </source>
</evidence>
<protein>
    <submittedName>
        <fullName evidence="2">Glycosyltransferase family 2 protein</fullName>
    </submittedName>
</protein>
<dbReference type="Gene3D" id="3.90.550.10">
    <property type="entry name" value="Spore Coat Polysaccharide Biosynthesis Protein SpsA, Chain A"/>
    <property type="match status" value="1"/>
</dbReference>
<evidence type="ECO:0000313" key="2">
    <source>
        <dbReference type="EMBL" id="NSG29818.1"/>
    </source>
</evidence>
<dbReference type="CDD" id="cd00761">
    <property type="entry name" value="Glyco_tranf_GTA_type"/>
    <property type="match status" value="1"/>
</dbReference>
<proteinExistence type="predicted"/>
<name>A0ABX2GW41_9FIRM</name>
<sequence length="369" mass="43954">MEESKEKVSMSEEKGKISVIVPVYQAEKYLAKALDSVISQDYENWELFLLVRKSSDQSEKIVRDYEKKYDSIHMIERGENKAGEARNQGLEKAQGEYVLFLDSDDYLPDASVMQRYVRMAEQTDADIVVANYARLWNGKMLPAVSHASFSRYHRDSQEFQFRGFFSAGTLSYVWGKLYRRSFLEKNQIRFAKYDYAEDKFFNMQCYLCRAKYIFLSRIGYIYRKNETSISSRYRANSSECWIAMARDLKEWMSDHEIQMESCEELVWYLIFFATFFDAKMEYEEHKKKLRFIWKTLRLYGKDEFARECLCRLAADKKIWKLQDKKWVVMTKGFCIGMKLKLYLLLSIGIRSLIRRRIDEKLSDTGLREV</sequence>
<dbReference type="Pfam" id="PF00535">
    <property type="entry name" value="Glycos_transf_2"/>
    <property type="match status" value="1"/>
</dbReference>
<dbReference type="InterPro" id="IPR001173">
    <property type="entry name" value="Glyco_trans_2-like"/>
</dbReference>
<dbReference type="RefSeq" id="WP_173866080.1">
    <property type="nucleotide sequence ID" value="NZ_JAAWUX010000015.1"/>
</dbReference>
<dbReference type="SUPFAM" id="SSF53448">
    <property type="entry name" value="Nucleotide-diphospho-sugar transferases"/>
    <property type="match status" value="1"/>
</dbReference>
<organism evidence="2 3">
    <name type="scientific">Faecalicatena fissicatena</name>
    <dbReference type="NCBI Taxonomy" id="290055"/>
    <lineage>
        <taxon>Bacteria</taxon>
        <taxon>Bacillati</taxon>
        <taxon>Bacillota</taxon>
        <taxon>Clostridia</taxon>
        <taxon>Lachnospirales</taxon>
        <taxon>Lachnospiraceae</taxon>
        <taxon>Faecalicatena</taxon>
    </lineage>
</organism>
<feature type="domain" description="Glycosyltransferase 2-like" evidence="1">
    <location>
        <begin position="18"/>
        <end position="134"/>
    </location>
</feature>
<gene>
    <name evidence="2" type="ORF">HFM93_05910</name>
</gene>
<evidence type="ECO:0000259" key="1">
    <source>
        <dbReference type="Pfam" id="PF00535"/>
    </source>
</evidence>
<comment type="caution">
    <text evidence="2">The sequence shown here is derived from an EMBL/GenBank/DDBJ whole genome shotgun (WGS) entry which is preliminary data.</text>
</comment>